<feature type="transmembrane region" description="Helical" evidence="8">
    <location>
        <begin position="220"/>
        <end position="242"/>
    </location>
</feature>
<accession>A0A1Y3PNS5</accession>
<dbReference type="InterPro" id="IPR033943">
    <property type="entry name" value="Ba3-like_Oxidase_I"/>
</dbReference>
<evidence type="ECO:0000313" key="11">
    <source>
        <dbReference type="Proteomes" id="UP000196475"/>
    </source>
</evidence>
<comment type="caution">
    <text evidence="10">The sequence shown here is derived from an EMBL/GenBank/DDBJ whole genome shotgun (WGS) entry which is preliminary data.</text>
</comment>
<reference evidence="11" key="1">
    <citation type="submission" date="2016-06" db="EMBL/GenBank/DDBJ databases">
        <authorList>
            <person name="Nascimento L."/>
            <person name="Pereira R.V."/>
            <person name="Martins L.F."/>
            <person name="Quaggio R.B."/>
            <person name="Silva A.M."/>
            <person name="Setubal J.C."/>
        </authorList>
    </citation>
    <scope>NUCLEOTIDE SEQUENCE [LARGE SCALE GENOMIC DNA]</scope>
</reference>
<keyword evidence="7" id="KW-0813">Transport</keyword>
<feature type="transmembrane region" description="Helical" evidence="8">
    <location>
        <begin position="61"/>
        <end position="83"/>
    </location>
</feature>
<dbReference type="PRINTS" id="PR01165">
    <property type="entry name" value="CYCOXIDASEI"/>
</dbReference>
<feature type="transmembrane region" description="Helical" evidence="8">
    <location>
        <begin position="376"/>
        <end position="396"/>
    </location>
</feature>
<dbReference type="InterPro" id="IPR023616">
    <property type="entry name" value="Cyt_c_oxase-like_su1_dom"/>
</dbReference>
<evidence type="ECO:0000256" key="2">
    <source>
        <dbReference type="ARBA" id="ARBA00022660"/>
    </source>
</evidence>
<dbReference type="InterPro" id="IPR036927">
    <property type="entry name" value="Cyt_c_oxase-like_su1_sf"/>
</dbReference>
<dbReference type="PANTHER" id="PTHR10422:SF40">
    <property type="entry name" value="CYTOCHROME C OXIDASE SUBUNIT I"/>
    <property type="match status" value="1"/>
</dbReference>
<dbReference type="PROSITE" id="PS00077">
    <property type="entry name" value="COX1_CUB"/>
    <property type="match status" value="1"/>
</dbReference>
<evidence type="ECO:0000259" key="9">
    <source>
        <dbReference type="PROSITE" id="PS50855"/>
    </source>
</evidence>
<comment type="similarity">
    <text evidence="7">Belongs to the heme-copper respiratory oxidase family.</text>
</comment>
<evidence type="ECO:0000256" key="1">
    <source>
        <dbReference type="ARBA" id="ARBA00004141"/>
    </source>
</evidence>
<comment type="subcellular location">
    <subcellularLocation>
        <location evidence="1">Membrane</location>
        <topology evidence="1">Multi-pass membrane protein</topology>
    </subcellularLocation>
</comment>
<name>A0A1Y3PNS5_9BACI</name>
<protein>
    <submittedName>
        <fullName evidence="10">Cytochrome C</fullName>
    </submittedName>
</protein>
<dbReference type="SUPFAM" id="SSF81442">
    <property type="entry name" value="Cytochrome c oxidase subunit I-like"/>
    <property type="match status" value="1"/>
</dbReference>
<dbReference type="PANTHER" id="PTHR10422">
    <property type="entry name" value="CYTOCHROME C OXIDASE SUBUNIT 1"/>
    <property type="match status" value="1"/>
</dbReference>
<feature type="transmembrane region" description="Helical" evidence="8">
    <location>
        <begin position="21"/>
        <end position="41"/>
    </location>
</feature>
<dbReference type="InterPro" id="IPR023615">
    <property type="entry name" value="Cyt_c_Oxase_su1_BS"/>
</dbReference>
<keyword evidence="6 8" id="KW-0472">Membrane</keyword>
<feature type="transmembrane region" description="Helical" evidence="8">
    <location>
        <begin position="417"/>
        <end position="439"/>
    </location>
</feature>
<feature type="transmembrane region" description="Helical" evidence="8">
    <location>
        <begin position="337"/>
        <end position="356"/>
    </location>
</feature>
<dbReference type="PROSITE" id="PS50855">
    <property type="entry name" value="COX1"/>
    <property type="match status" value="1"/>
</dbReference>
<feature type="transmembrane region" description="Helical" evidence="8">
    <location>
        <begin position="254"/>
        <end position="272"/>
    </location>
</feature>
<feature type="transmembrane region" description="Helical" evidence="8">
    <location>
        <begin position="459"/>
        <end position="485"/>
    </location>
</feature>
<organism evidence="10 11">
    <name type="scientific">Bacillus thermozeamaize</name>
    <dbReference type="NCBI Taxonomy" id="230954"/>
    <lineage>
        <taxon>Bacteria</taxon>
        <taxon>Bacillati</taxon>
        <taxon>Bacillota</taxon>
        <taxon>Bacilli</taxon>
        <taxon>Bacillales</taxon>
        <taxon>Bacillaceae</taxon>
        <taxon>Bacillus</taxon>
    </lineage>
</organism>
<evidence type="ECO:0000256" key="7">
    <source>
        <dbReference type="RuleBase" id="RU000370"/>
    </source>
</evidence>
<feature type="transmembrane region" description="Helical" evidence="8">
    <location>
        <begin position="171"/>
        <end position="200"/>
    </location>
</feature>
<dbReference type="Gene3D" id="1.20.210.10">
    <property type="entry name" value="Cytochrome c oxidase-like, subunit I domain"/>
    <property type="match status" value="1"/>
</dbReference>
<keyword evidence="3 7" id="KW-0812">Transmembrane</keyword>
<evidence type="ECO:0000256" key="5">
    <source>
        <dbReference type="ARBA" id="ARBA00022989"/>
    </source>
</evidence>
<feature type="transmembrane region" description="Helical" evidence="8">
    <location>
        <begin position="287"/>
        <end position="311"/>
    </location>
</feature>
<keyword evidence="2 7" id="KW-0679">Respiratory chain</keyword>
<dbReference type="Pfam" id="PF00115">
    <property type="entry name" value="COX1"/>
    <property type="match status" value="1"/>
</dbReference>
<keyword evidence="7" id="KW-0408">Iron</keyword>
<evidence type="ECO:0000256" key="8">
    <source>
        <dbReference type="SAM" id="Phobius"/>
    </source>
</evidence>
<feature type="domain" description="Cytochrome oxidase subunit I profile" evidence="9">
    <location>
        <begin position="15"/>
        <end position="486"/>
    </location>
</feature>
<dbReference type="GO" id="GO:0009060">
    <property type="term" value="P:aerobic respiration"/>
    <property type="evidence" value="ECO:0007669"/>
    <property type="project" value="InterPro"/>
</dbReference>
<sequence length="548" mass="60459">MANPSGYELNRHEARLAMAHFYVAFLALFLGGIAGLLQGLVRGGVIVLPGGISYYQLLTAHGVLLALVLTTYFIIGFLFAGVAKTTGGLSPVAKRLGWSGFWLMTIGTALTTVMILLNEGTVLYTFYAPMKASPWFYIGLTLVVVGSWLSGIGIFANYAKWKKAHRGKLSPLFAFMAVATYILWFVATIGVAVEALFMLIPWSFGWLDTINVMLSRTLFWYFGHPLVYFWLLPVYMAWYLSIPKLLGTKVFSDSLARMAFVLFIIFSIPVGFHHQLLEPGIEPGWKFLQVILTLAVVVPSLMTAFAMFATFETAGRAKGAKGVFGWVRTLPWRDARFLAPFVGMLFFVPAGAGGIVNASFQLNQVVHNTLWVTGHFHLTVATTVLLTFFGVGYWLIPYLTKRAFTPAMNRLAIIQTVVWTIGMLIMSGMMHLTGLLGVPRRTAFTDYQGMAADWIPMQAVMAIGGAILFIGIILELVIVINLMFFAPKGEPQFQLAEVSDEAVDTPPILERWGIWVAITAVLVVVAYTVPIIDMIQNAPPGSPPIRTW</sequence>
<feature type="transmembrane region" description="Helical" evidence="8">
    <location>
        <begin position="137"/>
        <end position="159"/>
    </location>
</feature>
<dbReference type="GO" id="GO:0016020">
    <property type="term" value="C:membrane"/>
    <property type="evidence" value="ECO:0007669"/>
    <property type="project" value="UniProtKB-SubCell"/>
</dbReference>
<evidence type="ECO:0000313" key="10">
    <source>
        <dbReference type="EMBL" id="OUM85959.1"/>
    </source>
</evidence>
<feature type="transmembrane region" description="Helical" evidence="8">
    <location>
        <begin position="512"/>
        <end position="532"/>
    </location>
</feature>
<dbReference type="AlphaFoldDB" id="A0A1Y3PNS5"/>
<keyword evidence="4 7" id="KW-0249">Electron transport</keyword>
<dbReference type="Proteomes" id="UP000196475">
    <property type="component" value="Unassembled WGS sequence"/>
</dbReference>
<proteinExistence type="inferred from homology"/>
<keyword evidence="5 8" id="KW-1133">Transmembrane helix</keyword>
<keyword evidence="7" id="KW-0479">Metal-binding</keyword>
<dbReference type="EMBL" id="LZRT01000095">
    <property type="protein sequence ID" value="OUM85959.1"/>
    <property type="molecule type" value="Genomic_DNA"/>
</dbReference>
<keyword evidence="7" id="KW-0349">Heme</keyword>
<dbReference type="GO" id="GO:0020037">
    <property type="term" value="F:heme binding"/>
    <property type="evidence" value="ECO:0007669"/>
    <property type="project" value="InterPro"/>
</dbReference>
<feature type="transmembrane region" description="Helical" evidence="8">
    <location>
        <begin position="95"/>
        <end position="117"/>
    </location>
</feature>
<dbReference type="CDD" id="cd01660">
    <property type="entry name" value="ba3-like_Oxidase_I"/>
    <property type="match status" value="1"/>
</dbReference>
<evidence type="ECO:0000256" key="6">
    <source>
        <dbReference type="ARBA" id="ARBA00023136"/>
    </source>
</evidence>
<dbReference type="InterPro" id="IPR000883">
    <property type="entry name" value="Cyt_C_Oxase_1"/>
</dbReference>
<evidence type="ECO:0000256" key="3">
    <source>
        <dbReference type="ARBA" id="ARBA00022692"/>
    </source>
</evidence>
<evidence type="ECO:0000256" key="4">
    <source>
        <dbReference type="ARBA" id="ARBA00022982"/>
    </source>
</evidence>
<gene>
    <name evidence="10" type="ORF">BAA01_15070</name>
</gene>
<dbReference type="GO" id="GO:0004129">
    <property type="term" value="F:cytochrome-c oxidase activity"/>
    <property type="evidence" value="ECO:0007669"/>
    <property type="project" value="InterPro"/>
</dbReference>